<dbReference type="EMBL" id="JACOGI010000001">
    <property type="protein sequence ID" value="MBC3515020.1"/>
    <property type="molecule type" value="Genomic_DNA"/>
</dbReference>
<dbReference type="GO" id="GO:0008168">
    <property type="term" value="F:methyltransferase activity"/>
    <property type="evidence" value="ECO:0007669"/>
    <property type="project" value="UniProtKB-KW"/>
</dbReference>
<accession>A0A8J6ILU6</accession>
<keyword evidence="5" id="KW-1185">Reference proteome</keyword>
<dbReference type="Pfam" id="PF13649">
    <property type="entry name" value="Methyltransf_25"/>
    <property type="match status" value="1"/>
</dbReference>
<dbReference type="CDD" id="cd02440">
    <property type="entry name" value="AdoMet_MTases"/>
    <property type="match status" value="1"/>
</dbReference>
<feature type="domain" description="Methyltransferase" evidence="3">
    <location>
        <begin position="45"/>
        <end position="136"/>
    </location>
</feature>
<keyword evidence="2" id="KW-0808">Transferase</keyword>
<keyword evidence="1 4" id="KW-0489">Methyltransferase</keyword>
<evidence type="ECO:0000259" key="3">
    <source>
        <dbReference type="Pfam" id="PF13649"/>
    </source>
</evidence>
<evidence type="ECO:0000313" key="5">
    <source>
        <dbReference type="Proteomes" id="UP000597668"/>
    </source>
</evidence>
<reference evidence="4" key="1">
    <citation type="submission" date="2020-08" db="EMBL/GenBank/DDBJ databases">
        <authorList>
            <person name="Liu C."/>
            <person name="Sun Q."/>
        </authorList>
    </citation>
    <scope>NUCLEOTIDE SEQUENCE</scope>
    <source>
        <strain evidence="4">NSJ-65</strain>
    </source>
</reference>
<dbReference type="PANTHER" id="PTHR43861:SF1">
    <property type="entry name" value="TRANS-ACONITATE 2-METHYLTRANSFERASE"/>
    <property type="match status" value="1"/>
</dbReference>
<sequence length="253" mass="28956">MEKVGEQRQNYYGSLCTEMYEILHAEAPRDELAFYLSFAGKGEKILEPLCGSGRFLVPFLKRGFDISGVDLSEEMLEKLKQKAPAAKVVQADILEFAPQEKFHYIFITSGSMSLFTDIDLCKEILCKLKDLLLPGGRLVFAVDTIATRCTDDSTYKEAISVKTKEGFDLILKSKNHYDEQSQTQFSPGIYELYNGTELLQSEAMDFQTHLYRFGEMQQYLQEVGFREITTYTSFSKEIALDDRGEMFLFVCRC</sequence>
<dbReference type="PANTHER" id="PTHR43861">
    <property type="entry name" value="TRANS-ACONITATE 2-METHYLTRANSFERASE-RELATED"/>
    <property type="match status" value="1"/>
</dbReference>
<gene>
    <name evidence="4" type="ORF">H8K20_01265</name>
</gene>
<comment type="caution">
    <text evidence="4">The sequence shown here is derived from an EMBL/GenBank/DDBJ whole genome shotgun (WGS) entry which is preliminary data.</text>
</comment>
<dbReference type="GO" id="GO:0032259">
    <property type="term" value="P:methylation"/>
    <property type="evidence" value="ECO:0007669"/>
    <property type="project" value="UniProtKB-KW"/>
</dbReference>
<dbReference type="AlphaFoldDB" id="A0A8J6ILU6"/>
<name>A0A8J6ILU6_9FIRM</name>
<protein>
    <submittedName>
        <fullName evidence="4">Class I SAM-dependent methyltransferase</fullName>
    </submittedName>
</protein>
<organism evidence="4 5">
    <name type="scientific">Neobittarella massiliensis</name>
    <name type="common">ex Bilen et al. 2018</name>
    <dbReference type="NCBI Taxonomy" id="2041842"/>
    <lineage>
        <taxon>Bacteria</taxon>
        <taxon>Bacillati</taxon>
        <taxon>Bacillota</taxon>
        <taxon>Clostridia</taxon>
        <taxon>Eubacteriales</taxon>
        <taxon>Oscillospiraceae</taxon>
        <taxon>Neobittarella (ex Bilen et al. 2018)</taxon>
    </lineage>
</organism>
<dbReference type="SUPFAM" id="SSF53335">
    <property type="entry name" value="S-adenosyl-L-methionine-dependent methyltransferases"/>
    <property type="match status" value="1"/>
</dbReference>
<dbReference type="Gene3D" id="2.20.25.110">
    <property type="entry name" value="S-adenosyl-L-methionine-dependent methyltransferases"/>
    <property type="match status" value="1"/>
</dbReference>
<evidence type="ECO:0000256" key="1">
    <source>
        <dbReference type="ARBA" id="ARBA00022603"/>
    </source>
</evidence>
<dbReference type="InterPro" id="IPR041698">
    <property type="entry name" value="Methyltransf_25"/>
</dbReference>
<proteinExistence type="predicted"/>
<dbReference type="InterPro" id="IPR029063">
    <property type="entry name" value="SAM-dependent_MTases_sf"/>
</dbReference>
<dbReference type="Proteomes" id="UP000597668">
    <property type="component" value="Unassembled WGS sequence"/>
</dbReference>
<evidence type="ECO:0000313" key="4">
    <source>
        <dbReference type="EMBL" id="MBC3515020.1"/>
    </source>
</evidence>
<dbReference type="Gene3D" id="3.40.50.150">
    <property type="entry name" value="Vaccinia Virus protein VP39"/>
    <property type="match status" value="1"/>
</dbReference>
<evidence type="ECO:0000256" key="2">
    <source>
        <dbReference type="ARBA" id="ARBA00022679"/>
    </source>
</evidence>